<proteinExistence type="predicted"/>
<protein>
    <submittedName>
        <fullName evidence="1">Uncharacterized protein</fullName>
    </submittedName>
</protein>
<accession>S4MS89</accession>
<gene>
    <name evidence="1" type="ORF">STAFG_6484</name>
</gene>
<evidence type="ECO:0000313" key="1">
    <source>
        <dbReference type="EMBL" id="EPJ36477.1"/>
    </source>
</evidence>
<sequence length="46" mass="5054">MPRNPRTDPPGAAVVGRGVPVIRSTVSWCDLYRNGSCCRRRAPQPC</sequence>
<organism evidence="1 2">
    <name type="scientific">Streptomyces afghaniensis 772</name>
    <dbReference type="NCBI Taxonomy" id="1283301"/>
    <lineage>
        <taxon>Bacteria</taxon>
        <taxon>Bacillati</taxon>
        <taxon>Actinomycetota</taxon>
        <taxon>Actinomycetes</taxon>
        <taxon>Kitasatosporales</taxon>
        <taxon>Streptomycetaceae</taxon>
        <taxon>Streptomyces</taxon>
    </lineage>
</organism>
<reference evidence="1 2" key="1">
    <citation type="submission" date="2013-02" db="EMBL/GenBank/DDBJ databases">
        <title>Draft Genome Sequence of Streptomyces afghaniensis, Which Produces Compounds of the Julimycin B-Complex.</title>
        <authorList>
            <person name="Gruening B.A."/>
            <person name="Praeg A."/>
            <person name="Erxleben A."/>
            <person name="Guenther S."/>
            <person name="Fiedler H.-P."/>
            <person name="Goodfellow M."/>
            <person name="Mueller M."/>
        </authorList>
    </citation>
    <scope>NUCLEOTIDE SEQUENCE [LARGE SCALE GENOMIC DNA]</scope>
    <source>
        <strain evidence="1 2">772</strain>
    </source>
</reference>
<evidence type="ECO:0000313" key="2">
    <source>
        <dbReference type="Proteomes" id="UP000015001"/>
    </source>
</evidence>
<dbReference type="Proteomes" id="UP000015001">
    <property type="component" value="Unassembled WGS sequence"/>
</dbReference>
<keyword evidence="2" id="KW-1185">Reference proteome</keyword>
<dbReference type="EMBL" id="AOPY01001562">
    <property type="protein sequence ID" value="EPJ36477.1"/>
    <property type="molecule type" value="Genomic_DNA"/>
</dbReference>
<dbReference type="HOGENOM" id="CLU_3189318_0_0_11"/>
<comment type="caution">
    <text evidence="1">The sequence shown here is derived from an EMBL/GenBank/DDBJ whole genome shotgun (WGS) entry which is preliminary data.</text>
</comment>
<dbReference type="AlphaFoldDB" id="S4MS89"/>
<dbReference type="PATRIC" id="fig|1283301.3.peg.6432"/>
<name>S4MS89_9ACTN</name>